<protein>
    <submittedName>
        <fullName evidence="3">Uncharacterized protein</fullName>
    </submittedName>
</protein>
<dbReference type="OrthoDB" id="4472997at2759"/>
<evidence type="ECO:0000313" key="4">
    <source>
        <dbReference type="Proteomes" id="UP000308092"/>
    </source>
</evidence>
<organism evidence="3 4">
    <name type="scientific">Aspergillus tanneri</name>
    <dbReference type="NCBI Taxonomy" id="1220188"/>
    <lineage>
        <taxon>Eukaryota</taxon>
        <taxon>Fungi</taxon>
        <taxon>Dikarya</taxon>
        <taxon>Ascomycota</taxon>
        <taxon>Pezizomycotina</taxon>
        <taxon>Eurotiomycetes</taxon>
        <taxon>Eurotiomycetidae</taxon>
        <taxon>Eurotiales</taxon>
        <taxon>Aspergillaceae</taxon>
        <taxon>Aspergillus</taxon>
        <taxon>Aspergillus subgen. Circumdati</taxon>
    </lineage>
</organism>
<evidence type="ECO:0000313" key="3">
    <source>
        <dbReference type="EMBL" id="THC93827.1"/>
    </source>
</evidence>
<reference evidence="2 5" key="2">
    <citation type="submission" date="2019-08" db="EMBL/GenBank/DDBJ databases">
        <title>The genome sequence of a newly discovered highly antifungal drug resistant Aspergillus species, Aspergillus tanneri NIH 1004.</title>
        <authorList>
            <person name="Mounaud S."/>
            <person name="Singh I."/>
            <person name="Joardar V."/>
            <person name="Pakala S."/>
            <person name="Pakala S."/>
            <person name="Venepally P."/>
            <person name="Chung J.K."/>
            <person name="Losada L."/>
            <person name="Nierman W.C."/>
        </authorList>
    </citation>
    <scope>NUCLEOTIDE SEQUENCE [LARGE SCALE GENOMIC DNA]</scope>
    <source>
        <strain evidence="2 5">NIH1004</strain>
    </source>
</reference>
<reference evidence="3 4" key="1">
    <citation type="submission" date="2019-03" db="EMBL/GenBank/DDBJ databases">
        <title>The genome sequence of a newly discovered highly antifungal drug resistant Aspergillus species, Aspergillus tanneri NIH 1004.</title>
        <authorList>
            <person name="Mounaud S."/>
            <person name="Singh I."/>
            <person name="Joardar V."/>
            <person name="Pakala S."/>
            <person name="Pakala S."/>
            <person name="Venepally P."/>
            <person name="Hoover J."/>
            <person name="Nierman W."/>
            <person name="Chung J."/>
            <person name="Losada L."/>
        </authorList>
    </citation>
    <scope>NUCLEOTIDE SEQUENCE [LARGE SCALE GENOMIC DNA]</scope>
    <source>
        <strain evidence="3 4">NIH1004</strain>
    </source>
</reference>
<feature type="compositionally biased region" description="Basic and acidic residues" evidence="1">
    <location>
        <begin position="108"/>
        <end position="127"/>
    </location>
</feature>
<dbReference type="Proteomes" id="UP000324241">
    <property type="component" value="Unassembled WGS sequence"/>
</dbReference>
<evidence type="ECO:0000313" key="2">
    <source>
        <dbReference type="EMBL" id="KAA8645169.1"/>
    </source>
</evidence>
<comment type="caution">
    <text evidence="3">The sequence shown here is derived from an EMBL/GenBank/DDBJ whole genome shotgun (WGS) entry which is preliminary data.</text>
</comment>
<evidence type="ECO:0000313" key="5">
    <source>
        <dbReference type="Proteomes" id="UP000324241"/>
    </source>
</evidence>
<dbReference type="GeneID" id="54332088"/>
<dbReference type="AlphaFoldDB" id="A0A4S3JH39"/>
<feature type="region of interest" description="Disordered" evidence="1">
    <location>
        <begin position="14"/>
        <end position="39"/>
    </location>
</feature>
<dbReference type="VEuPathDB" id="FungiDB:EYZ11_006679"/>
<proteinExistence type="predicted"/>
<feature type="compositionally biased region" description="Polar residues" evidence="1">
    <location>
        <begin position="81"/>
        <end position="90"/>
    </location>
</feature>
<sequence length="151" mass="16911">MAWSEKIKSMLAAFAPSKKATSRPEDQSASEAGPQRRQISWFHDEEWTDDDSYDALTEIAVPEPVERHHAEDLRSRPSLEQRLSSISHSNPDAEAACGALSEVATPEPVERLSEEELRHHPSLEKRLSSASHHHRRRRSSGGSAPETRAVE</sequence>
<accession>A0A4S3JH39</accession>
<dbReference type="Proteomes" id="UP000308092">
    <property type="component" value="Unassembled WGS sequence"/>
</dbReference>
<dbReference type="EMBL" id="SOSA01000241">
    <property type="protein sequence ID" value="THC93827.1"/>
    <property type="molecule type" value="Genomic_DNA"/>
</dbReference>
<gene>
    <name evidence="2" type="ORF">ATNIH1004_009386</name>
    <name evidence="3" type="ORF">EYZ11_006679</name>
</gene>
<dbReference type="RefSeq" id="XP_033424530.1">
    <property type="nucleotide sequence ID" value="XM_033573978.1"/>
</dbReference>
<feature type="compositionally biased region" description="Basic and acidic residues" evidence="1">
    <location>
        <begin position="64"/>
        <end position="79"/>
    </location>
</feature>
<dbReference type="EMBL" id="QUQM01000006">
    <property type="protein sequence ID" value="KAA8645169.1"/>
    <property type="molecule type" value="Genomic_DNA"/>
</dbReference>
<name>A0A4S3JH39_9EURO</name>
<feature type="region of interest" description="Disordered" evidence="1">
    <location>
        <begin position="61"/>
        <end position="151"/>
    </location>
</feature>
<keyword evidence="4" id="KW-1185">Reference proteome</keyword>
<evidence type="ECO:0000256" key="1">
    <source>
        <dbReference type="SAM" id="MobiDB-lite"/>
    </source>
</evidence>